<dbReference type="AlphaFoldDB" id="A0A0M1LCE5"/>
<sequence>MKQNNNTKSGTWEYIVLGPNNQKINNNKGNLPILNNRDDKITDEESYLKYLYIKDLEKNETL</sequence>
<dbReference type="Proteomes" id="UP000476820">
    <property type="component" value="Unassembled WGS sequence"/>
</dbReference>
<gene>
    <name evidence="1" type="ORF">FC774_11210</name>
    <name evidence="2" type="ORF">FDB51_16505</name>
</gene>
<evidence type="ECO:0000313" key="4">
    <source>
        <dbReference type="Proteomes" id="UP000476820"/>
    </source>
</evidence>
<comment type="caution">
    <text evidence="1">The sequence shown here is derived from an EMBL/GenBank/DDBJ whole genome shotgun (WGS) entry which is preliminary data.</text>
</comment>
<evidence type="ECO:0000313" key="3">
    <source>
        <dbReference type="Proteomes" id="UP000473681"/>
    </source>
</evidence>
<dbReference type="RefSeq" id="WP_017826588.1">
    <property type="nucleotide sequence ID" value="NZ_JACBBU010000011.1"/>
</dbReference>
<accession>A0A0M1LCE5</accession>
<dbReference type="EMBL" id="SWVK01000028">
    <property type="protein sequence ID" value="NFN36677.1"/>
    <property type="molecule type" value="Genomic_DNA"/>
</dbReference>
<dbReference type="EMBL" id="SWOV01000030">
    <property type="protein sequence ID" value="NFF88434.1"/>
    <property type="molecule type" value="Genomic_DNA"/>
</dbReference>
<protein>
    <submittedName>
        <fullName evidence="1">Uncharacterized protein</fullName>
    </submittedName>
</protein>
<evidence type="ECO:0000313" key="2">
    <source>
        <dbReference type="EMBL" id="NFN36677.1"/>
    </source>
</evidence>
<name>A0A0M1LCE5_CLOBO</name>
<reference evidence="3 4" key="1">
    <citation type="submission" date="2019-04" db="EMBL/GenBank/DDBJ databases">
        <title>Genome sequencing of Clostridium botulinum Groups I-IV and Clostridium butyricum.</title>
        <authorList>
            <person name="Brunt J."/>
            <person name="Van Vliet A.H.M."/>
            <person name="Stringer S.C."/>
            <person name="Carter A.T."/>
            <person name="Peck M.W."/>
        </authorList>
    </citation>
    <scope>NUCLEOTIDE SEQUENCE [LARGE SCALE GENOMIC DNA]</scope>
    <source>
        <strain evidence="1 4">1605</strain>
        <strain evidence="2 3">CB-K-33E</strain>
    </source>
</reference>
<dbReference type="Proteomes" id="UP000473681">
    <property type="component" value="Unassembled WGS sequence"/>
</dbReference>
<evidence type="ECO:0000313" key="1">
    <source>
        <dbReference type="EMBL" id="NFF88434.1"/>
    </source>
</evidence>
<proteinExistence type="predicted"/>
<organism evidence="1 4">
    <name type="scientific">Clostridium botulinum</name>
    <dbReference type="NCBI Taxonomy" id="1491"/>
    <lineage>
        <taxon>Bacteria</taxon>
        <taxon>Bacillati</taxon>
        <taxon>Bacillota</taxon>
        <taxon>Clostridia</taxon>
        <taxon>Eubacteriales</taxon>
        <taxon>Clostridiaceae</taxon>
        <taxon>Clostridium</taxon>
    </lineage>
</organism>